<evidence type="ECO:0000256" key="2">
    <source>
        <dbReference type="ARBA" id="ARBA00009418"/>
    </source>
</evidence>
<feature type="compositionally biased region" description="Basic residues" evidence="8">
    <location>
        <begin position="337"/>
        <end position="352"/>
    </location>
</feature>
<evidence type="ECO:0000256" key="1">
    <source>
        <dbReference type="ARBA" id="ARBA00004604"/>
    </source>
</evidence>
<evidence type="ECO:0000256" key="8">
    <source>
        <dbReference type="SAM" id="MobiDB-lite"/>
    </source>
</evidence>
<feature type="coiled-coil region" evidence="7">
    <location>
        <begin position="233"/>
        <end position="281"/>
    </location>
</feature>
<evidence type="ECO:0000256" key="7">
    <source>
        <dbReference type="SAM" id="Coils"/>
    </source>
</evidence>
<keyword evidence="3 6" id="KW-0690">Ribosome biogenesis</keyword>
<proteinExistence type="inferred from homology"/>
<evidence type="ECO:0000256" key="6">
    <source>
        <dbReference type="RuleBase" id="RU368027"/>
    </source>
</evidence>
<feature type="compositionally biased region" description="Basic and acidic residues" evidence="8">
    <location>
        <begin position="52"/>
        <end position="67"/>
    </location>
</feature>
<dbReference type="PANTHER" id="PTHR21738:SF0">
    <property type="entry name" value="RIBOSOMAL RNA PROCESSING PROTEIN 36 HOMOLOG"/>
    <property type="match status" value="1"/>
</dbReference>
<evidence type="ECO:0000313" key="10">
    <source>
        <dbReference type="Proteomes" id="UP001608902"/>
    </source>
</evidence>
<dbReference type="PANTHER" id="PTHR21738">
    <property type="entry name" value="RIBOSOMAL RNA PROCESSING PROTEIN 36 HOMOLOG"/>
    <property type="match status" value="1"/>
</dbReference>
<keyword evidence="4 6" id="KW-0698">rRNA processing</keyword>
<comment type="caution">
    <text evidence="9">The sequence shown here is derived from an EMBL/GenBank/DDBJ whole genome shotgun (WGS) entry which is preliminary data.</text>
</comment>
<reference evidence="9 10" key="1">
    <citation type="submission" date="2024-08" db="EMBL/GenBank/DDBJ databases">
        <title>Gnathostoma spinigerum genome.</title>
        <authorList>
            <person name="Gonzalez-Bertolin B."/>
            <person name="Monzon S."/>
            <person name="Zaballos A."/>
            <person name="Jimenez P."/>
            <person name="Dekumyoy P."/>
            <person name="Varona S."/>
            <person name="Cuesta I."/>
            <person name="Sumanam S."/>
            <person name="Adisakwattana P."/>
            <person name="Gasser R.B."/>
            <person name="Hernandez-Gonzalez A."/>
            <person name="Young N.D."/>
            <person name="Perteguer M.J."/>
        </authorList>
    </citation>
    <scope>NUCLEOTIDE SEQUENCE [LARGE SCALE GENOMIC DNA]</scope>
    <source>
        <strain evidence="9">AL3</strain>
        <tissue evidence="9">Liver</tissue>
    </source>
</reference>
<keyword evidence="6" id="KW-0687">Ribonucleoprotein</keyword>
<evidence type="ECO:0000313" key="9">
    <source>
        <dbReference type="EMBL" id="MFH4977190.1"/>
    </source>
</evidence>
<dbReference type="Pfam" id="PF06102">
    <property type="entry name" value="RRP36"/>
    <property type="match status" value="1"/>
</dbReference>
<dbReference type="AlphaFoldDB" id="A0ABD6ELN1"/>
<organism evidence="9 10">
    <name type="scientific">Gnathostoma spinigerum</name>
    <dbReference type="NCBI Taxonomy" id="75299"/>
    <lineage>
        <taxon>Eukaryota</taxon>
        <taxon>Metazoa</taxon>
        <taxon>Ecdysozoa</taxon>
        <taxon>Nematoda</taxon>
        <taxon>Chromadorea</taxon>
        <taxon>Rhabditida</taxon>
        <taxon>Spirurina</taxon>
        <taxon>Gnathostomatomorpha</taxon>
        <taxon>Gnathostomatoidea</taxon>
        <taxon>Gnathostomatidae</taxon>
        <taxon>Gnathostoma</taxon>
    </lineage>
</organism>
<sequence length="352" mass="41537">MSQPLVNLSGHDDAGESPEAGPDAIDGEENTANKHEGMFDCEHADTGPSLENNDRNERDNQFSVDESARWESEFNVGHDDIAKDRLTSSNSYCYGEKYGTMPPHESRSHEMEVFLDDNETEPMDELREQIANIPLRKVKELRDQLGIKLFNRTYFGNRGTASVNSASLERKTRVFKRDNPKRPREMPSKGAAVKFTNNSMNGRRVEKRYDPRFDSRCGAFDDYIFNRDYDFLNDLRRKEKKILRNELKEIEDKDLVMAEAVKKQIKRLENQEKSRKNMEMKKDIIREIRRSNNERLKQGKRPIYYRRAEIKARELEKKYEQLKKRNKLDKFMERREKKLSRTGARKPMVRQE</sequence>
<dbReference type="GO" id="GO:0006364">
    <property type="term" value="P:rRNA processing"/>
    <property type="evidence" value="ECO:0007669"/>
    <property type="project" value="UniProtKB-UniRule"/>
</dbReference>
<comment type="function">
    <text evidence="6">Component of the 90S pre-ribosome involved in the maturation of rRNAs. Required for early cleavages of the pre-RNAs in the 40S ribosomal subunit maturation pathway.</text>
</comment>
<dbReference type="GO" id="GO:1990904">
    <property type="term" value="C:ribonucleoprotein complex"/>
    <property type="evidence" value="ECO:0007669"/>
    <property type="project" value="UniProtKB-KW"/>
</dbReference>
<keyword evidence="10" id="KW-1185">Reference proteome</keyword>
<feature type="compositionally biased region" description="Basic and acidic residues" evidence="8">
    <location>
        <begin position="31"/>
        <end position="45"/>
    </location>
</feature>
<evidence type="ECO:0000256" key="4">
    <source>
        <dbReference type="ARBA" id="ARBA00022552"/>
    </source>
</evidence>
<feature type="compositionally biased region" description="Basic and acidic residues" evidence="8">
    <location>
        <begin position="326"/>
        <end position="336"/>
    </location>
</feature>
<evidence type="ECO:0000256" key="5">
    <source>
        <dbReference type="ARBA" id="ARBA00023242"/>
    </source>
</evidence>
<comment type="subcellular location">
    <subcellularLocation>
        <location evidence="1 6">Nucleus</location>
        <location evidence="1 6">Nucleolus</location>
    </subcellularLocation>
</comment>
<evidence type="ECO:0000256" key="3">
    <source>
        <dbReference type="ARBA" id="ARBA00022517"/>
    </source>
</evidence>
<protein>
    <recommendedName>
        <fullName evidence="6">rRNA biogenesis protein RRP36</fullName>
    </recommendedName>
</protein>
<comment type="subunit">
    <text evidence="6">Associates with 90S and pre-40S pre-ribosomal particles.</text>
</comment>
<feature type="region of interest" description="Disordered" evidence="8">
    <location>
        <begin position="326"/>
        <end position="352"/>
    </location>
</feature>
<comment type="similarity">
    <text evidence="2 6">Belongs to the RRP36 family.</text>
</comment>
<dbReference type="InterPro" id="IPR009292">
    <property type="entry name" value="RRP36"/>
</dbReference>
<gene>
    <name evidence="9" type="ORF">AB6A40_003899</name>
</gene>
<keyword evidence="7" id="KW-0175">Coiled coil</keyword>
<keyword evidence="5 6" id="KW-0539">Nucleus</keyword>
<accession>A0ABD6ELN1</accession>
<name>A0ABD6ELN1_9BILA</name>
<feature type="region of interest" description="Disordered" evidence="8">
    <location>
        <begin position="1"/>
        <end position="67"/>
    </location>
</feature>
<dbReference type="GO" id="GO:0005730">
    <property type="term" value="C:nucleolus"/>
    <property type="evidence" value="ECO:0007669"/>
    <property type="project" value="UniProtKB-SubCell"/>
</dbReference>
<dbReference type="EMBL" id="JBGFUD010002124">
    <property type="protein sequence ID" value="MFH4977190.1"/>
    <property type="molecule type" value="Genomic_DNA"/>
</dbReference>
<dbReference type="Proteomes" id="UP001608902">
    <property type="component" value="Unassembled WGS sequence"/>
</dbReference>